<dbReference type="AlphaFoldDB" id="A0A646KSV1"/>
<name>A0A646KSV1_STRJU</name>
<sequence>MSTLGGAGADVQRADGARVVRNVMEGATIHGPVVQAGHIENLNIVATDALSGKRQDAYEAFASGWAVLEQGVRKCAVALWTVVDPYEFAQLWISAHEAWCDLRDAETRIALFDGDETPAARVVASAQRALMHLDPIVYLDLFEGVEEAVLPCLREENQLCQGRQAVDEGHKEFRAFLRHAAQMTGERRPEEEGR</sequence>
<comment type="caution">
    <text evidence="1">The sequence shown here is derived from an EMBL/GenBank/DDBJ whole genome shotgun (WGS) entry which is preliminary data.</text>
</comment>
<evidence type="ECO:0000313" key="1">
    <source>
        <dbReference type="EMBL" id="MQT05399.1"/>
    </source>
</evidence>
<dbReference type="RefSeq" id="WP_153526796.1">
    <property type="nucleotide sequence ID" value="NZ_JBEPDZ010000027.1"/>
</dbReference>
<gene>
    <name evidence="1" type="ORF">FF041_36505</name>
</gene>
<reference evidence="1 2" key="1">
    <citation type="submission" date="2019-05" db="EMBL/GenBank/DDBJ databases">
        <title>Comparative genomics and metabolomics analyses of clavulanic acid producing Streptomyces species provides insight into specialized metabolism and evolution of beta-lactam biosynthetic gene clusters.</title>
        <authorList>
            <person name="Moore M.A."/>
            <person name="Cruz-Morales P."/>
            <person name="Barona Gomez F."/>
            <person name="Kapil T."/>
        </authorList>
    </citation>
    <scope>NUCLEOTIDE SEQUENCE [LARGE SCALE GENOMIC DNA]</scope>
    <source>
        <strain evidence="1 2">NRRL 5741</strain>
    </source>
</reference>
<accession>A0A646KSV1</accession>
<evidence type="ECO:0000313" key="2">
    <source>
        <dbReference type="Proteomes" id="UP000419138"/>
    </source>
</evidence>
<dbReference type="EMBL" id="VCLA01000201">
    <property type="protein sequence ID" value="MQT05399.1"/>
    <property type="molecule type" value="Genomic_DNA"/>
</dbReference>
<keyword evidence="2" id="KW-1185">Reference proteome</keyword>
<dbReference type="OrthoDB" id="4199321at2"/>
<protein>
    <submittedName>
        <fullName evidence="1">Uncharacterized protein</fullName>
    </submittedName>
</protein>
<proteinExistence type="predicted"/>
<dbReference type="Proteomes" id="UP000419138">
    <property type="component" value="Unassembled WGS sequence"/>
</dbReference>
<organism evidence="1 2">
    <name type="scientific">Streptomyces jumonjinensis</name>
    <dbReference type="NCBI Taxonomy" id="1945"/>
    <lineage>
        <taxon>Bacteria</taxon>
        <taxon>Bacillati</taxon>
        <taxon>Actinomycetota</taxon>
        <taxon>Actinomycetes</taxon>
        <taxon>Kitasatosporales</taxon>
        <taxon>Streptomycetaceae</taxon>
        <taxon>Streptomyces</taxon>
    </lineage>
</organism>